<dbReference type="InterPro" id="IPR027417">
    <property type="entry name" value="P-loop_NTPase"/>
</dbReference>
<evidence type="ECO:0000256" key="1">
    <source>
        <dbReference type="ARBA" id="ARBA00008094"/>
    </source>
</evidence>
<dbReference type="Proteomes" id="UP000728185">
    <property type="component" value="Unassembled WGS sequence"/>
</dbReference>
<reference evidence="5" key="1">
    <citation type="submission" date="2019-05" db="EMBL/GenBank/DDBJ databases">
        <title>Annotation for the trematode Fasciolopsis buski.</title>
        <authorList>
            <person name="Choi Y.-J."/>
        </authorList>
    </citation>
    <scope>NUCLEOTIDE SEQUENCE</scope>
    <source>
        <strain evidence="5">HT</strain>
        <tissue evidence="5">Whole worm</tissue>
    </source>
</reference>
<dbReference type="GO" id="GO:0032484">
    <property type="term" value="P:Ral protein signal transduction"/>
    <property type="evidence" value="ECO:0007669"/>
    <property type="project" value="TreeGrafter"/>
</dbReference>
<dbReference type="GO" id="GO:0032794">
    <property type="term" value="F:GTPase activating protein binding"/>
    <property type="evidence" value="ECO:0007669"/>
    <property type="project" value="TreeGrafter"/>
</dbReference>
<evidence type="ECO:0000313" key="6">
    <source>
        <dbReference type="Proteomes" id="UP000728185"/>
    </source>
</evidence>
<sequence length="160" mass="18358">LPTIEDTYNAIVETDRGAKERVRIYDIGDPARIERHFISSADAFIFVYDLTNAASLSAVQMLKREIDDSRSKREILFFLFGNKSDKPRDKAIDSTELTRWTHNEKIHHHEVTVNDRAKLCNLFSWIVSRVNQSQNKSGFSFGKKDTRTFPGPAGPRNDLD</sequence>
<dbReference type="GO" id="GO:0043124">
    <property type="term" value="P:negative regulation of canonical NF-kappaB signal transduction"/>
    <property type="evidence" value="ECO:0007669"/>
    <property type="project" value="InterPro"/>
</dbReference>
<dbReference type="InterPro" id="IPR042227">
    <property type="entry name" value="KBRS"/>
</dbReference>
<evidence type="ECO:0000313" key="5">
    <source>
        <dbReference type="EMBL" id="KAA0187071.1"/>
    </source>
</evidence>
<dbReference type="GO" id="GO:0005525">
    <property type="term" value="F:GTP binding"/>
    <property type="evidence" value="ECO:0007669"/>
    <property type="project" value="UniProtKB-KW"/>
</dbReference>
<gene>
    <name evidence="5" type="ORF">FBUS_08673</name>
</gene>
<dbReference type="InterPro" id="IPR001806">
    <property type="entry name" value="Small_GTPase"/>
</dbReference>
<dbReference type="Pfam" id="PF00071">
    <property type="entry name" value="Ras"/>
    <property type="match status" value="1"/>
</dbReference>
<dbReference type="GO" id="GO:0003924">
    <property type="term" value="F:GTPase activity"/>
    <property type="evidence" value="ECO:0007669"/>
    <property type="project" value="InterPro"/>
</dbReference>
<feature type="region of interest" description="Disordered" evidence="4">
    <location>
        <begin position="136"/>
        <end position="160"/>
    </location>
</feature>
<proteinExistence type="inferred from homology"/>
<dbReference type="AlphaFoldDB" id="A0A8E0RST7"/>
<keyword evidence="2" id="KW-0547">Nucleotide-binding</keyword>
<keyword evidence="6" id="KW-1185">Reference proteome</keyword>
<dbReference type="PANTHER" id="PTHR46152:SF3">
    <property type="entry name" value="NF-KAPPA-B INHIBITOR-INTERACTING RAS-LIKE PROTEIN"/>
    <property type="match status" value="1"/>
</dbReference>
<dbReference type="SMART" id="SM00173">
    <property type="entry name" value="RAS"/>
    <property type="match status" value="1"/>
</dbReference>
<dbReference type="SUPFAM" id="SSF52540">
    <property type="entry name" value="P-loop containing nucleoside triphosphate hydrolases"/>
    <property type="match status" value="1"/>
</dbReference>
<dbReference type="EMBL" id="LUCM01009381">
    <property type="protein sequence ID" value="KAA0187071.1"/>
    <property type="molecule type" value="Genomic_DNA"/>
</dbReference>
<evidence type="ECO:0000256" key="2">
    <source>
        <dbReference type="ARBA" id="ARBA00022741"/>
    </source>
</evidence>
<accession>A0A8E0RST7</accession>
<dbReference type="Gene3D" id="3.40.50.300">
    <property type="entry name" value="P-loop containing nucleotide triphosphate hydrolases"/>
    <property type="match status" value="1"/>
</dbReference>
<organism evidence="5 6">
    <name type="scientific">Fasciolopsis buskii</name>
    <dbReference type="NCBI Taxonomy" id="27845"/>
    <lineage>
        <taxon>Eukaryota</taxon>
        <taxon>Metazoa</taxon>
        <taxon>Spiralia</taxon>
        <taxon>Lophotrochozoa</taxon>
        <taxon>Platyhelminthes</taxon>
        <taxon>Trematoda</taxon>
        <taxon>Digenea</taxon>
        <taxon>Plagiorchiida</taxon>
        <taxon>Echinostomata</taxon>
        <taxon>Echinostomatoidea</taxon>
        <taxon>Fasciolidae</taxon>
        <taxon>Fasciolopsis</taxon>
    </lineage>
</organism>
<name>A0A8E0RST7_9TREM</name>
<dbReference type="PANTHER" id="PTHR46152">
    <property type="entry name" value="NF-KAPPA-B INHIBITOR-INTERACTING RAS-LIKE PROTEIN"/>
    <property type="match status" value="1"/>
</dbReference>
<evidence type="ECO:0000256" key="4">
    <source>
        <dbReference type="SAM" id="MobiDB-lite"/>
    </source>
</evidence>
<feature type="non-terminal residue" evidence="5">
    <location>
        <position position="160"/>
    </location>
</feature>
<evidence type="ECO:0000256" key="3">
    <source>
        <dbReference type="ARBA" id="ARBA00023134"/>
    </source>
</evidence>
<dbReference type="OrthoDB" id="10002389at2759"/>
<comment type="caution">
    <text evidence="5">The sequence shown here is derived from an EMBL/GenBank/DDBJ whole genome shotgun (WGS) entry which is preliminary data.</text>
</comment>
<dbReference type="PROSITE" id="PS51419">
    <property type="entry name" value="RAB"/>
    <property type="match status" value="1"/>
</dbReference>
<comment type="similarity">
    <text evidence="1">Belongs to the small GTPase superfamily. Ras family. KappaB-Ras subfamily.</text>
</comment>
<protein>
    <submittedName>
        <fullName evidence="5">NF-kappa-B inhibitor-interacting Ras protein 2</fullName>
    </submittedName>
</protein>
<keyword evidence="3" id="KW-0342">GTP-binding</keyword>